<dbReference type="RefSeq" id="WP_119784110.1">
    <property type="nucleotide sequence ID" value="NZ_QYUQ01000002.1"/>
</dbReference>
<protein>
    <submittedName>
        <fullName evidence="8">NAD(P)/FAD-dependent oxidoreductase</fullName>
    </submittedName>
</protein>
<evidence type="ECO:0000256" key="4">
    <source>
        <dbReference type="ARBA" id="ARBA00022827"/>
    </source>
</evidence>
<dbReference type="AlphaFoldDB" id="A0A3A3FZ70"/>
<keyword evidence="6" id="KW-0560">Oxidoreductase</keyword>
<dbReference type="InterPro" id="IPR036188">
    <property type="entry name" value="FAD/NAD-bd_sf"/>
</dbReference>
<dbReference type="GO" id="GO:0050661">
    <property type="term" value="F:NADP binding"/>
    <property type="evidence" value="ECO:0007669"/>
    <property type="project" value="InterPro"/>
</dbReference>
<accession>A0A3A3FZ70</accession>
<keyword evidence="9" id="KW-1185">Reference proteome</keyword>
<keyword evidence="5" id="KW-0521">NADP</keyword>
<evidence type="ECO:0000256" key="6">
    <source>
        <dbReference type="ARBA" id="ARBA00023002"/>
    </source>
</evidence>
<dbReference type="OrthoDB" id="9766402at2"/>
<dbReference type="Pfam" id="PF00743">
    <property type="entry name" value="FMO-like"/>
    <property type="match status" value="1"/>
</dbReference>
<dbReference type="Proteomes" id="UP000266327">
    <property type="component" value="Unassembled WGS sequence"/>
</dbReference>
<evidence type="ECO:0000256" key="7">
    <source>
        <dbReference type="ARBA" id="ARBA00023033"/>
    </source>
</evidence>
<dbReference type="EMBL" id="QYUQ01000002">
    <property type="protein sequence ID" value="RJG00655.1"/>
    <property type="molecule type" value="Genomic_DNA"/>
</dbReference>
<evidence type="ECO:0000256" key="5">
    <source>
        <dbReference type="ARBA" id="ARBA00022857"/>
    </source>
</evidence>
<dbReference type="Gene3D" id="3.50.50.60">
    <property type="entry name" value="FAD/NAD(P)-binding domain"/>
    <property type="match status" value="2"/>
</dbReference>
<gene>
    <name evidence="8" type="ORF">D3878_02875</name>
</gene>
<keyword evidence="3" id="KW-0285">Flavoprotein</keyword>
<comment type="caution">
    <text evidence="8">The sequence shown here is derived from an EMBL/GenBank/DDBJ whole genome shotgun (WGS) entry which is preliminary data.</text>
</comment>
<keyword evidence="4" id="KW-0274">FAD</keyword>
<evidence type="ECO:0000256" key="2">
    <source>
        <dbReference type="ARBA" id="ARBA00010139"/>
    </source>
</evidence>
<dbReference type="PRINTS" id="PR00411">
    <property type="entry name" value="PNDRDTASEI"/>
</dbReference>
<evidence type="ECO:0000313" key="9">
    <source>
        <dbReference type="Proteomes" id="UP000266327"/>
    </source>
</evidence>
<sequence length="545" mass="60867">MQLCEADYRKDNESQACEFDAIVVGAGFGGMYALHKLRGLGMRVRVLEAAPDVGGTWYWNRYPGLRCDAESVEYSYSFDDGLQQDWEWTEKFATQPEILRYAKHVADRFDFRRDINFETRVKSATYDEATKRWCIVTDRDEELTARFFIMATGCLSVASVPKMKGLDSFKGRWYHSSNWPEGGVNFKGLRVGVIGTGSTGIQLIPEVAKDAAHLYVFQRTPNFTVPAQNGPLSPDFKKYVKENYADIRARARQQGLGLHTHGDQSAFGVSAEERQRRFEAAWQQGGPQFMFVFNDQLKNPEANKAAVDFVHGKIRSIVKDPATADTLCPKDYPIGAKRICVDTNYYATFNRENVTLVDLRKSPIEELTEAGLKTSNGDYELDAIVFATGFDAMTGALLKVNIIGRNGLKLADKWSAGPQNLLGITVSGFPNFFMITGPGSPSVFSNVVMSIEQHVDWMVDCLKYMREQGFAAIEASAEAESSWVQHVNDVANNTLLPQANSWYVGANIPGKPRVFMPYVGGVGQFRKKCDEVAENDYSGFALERG</sequence>
<keyword evidence="7" id="KW-0503">Monooxygenase</keyword>
<comment type="cofactor">
    <cofactor evidence="1">
        <name>FAD</name>
        <dbReference type="ChEBI" id="CHEBI:57692"/>
    </cofactor>
</comment>
<evidence type="ECO:0000256" key="1">
    <source>
        <dbReference type="ARBA" id="ARBA00001974"/>
    </source>
</evidence>
<evidence type="ECO:0000313" key="8">
    <source>
        <dbReference type="EMBL" id="RJG00655.1"/>
    </source>
</evidence>
<dbReference type="PANTHER" id="PTHR43098:SF3">
    <property type="entry name" value="L-ORNITHINE N(5)-MONOOXYGENASE-RELATED"/>
    <property type="match status" value="1"/>
</dbReference>
<dbReference type="GO" id="GO:0050660">
    <property type="term" value="F:flavin adenine dinucleotide binding"/>
    <property type="evidence" value="ECO:0007669"/>
    <property type="project" value="InterPro"/>
</dbReference>
<evidence type="ECO:0000256" key="3">
    <source>
        <dbReference type="ARBA" id="ARBA00022630"/>
    </source>
</evidence>
<dbReference type="PANTHER" id="PTHR43098">
    <property type="entry name" value="L-ORNITHINE N(5)-MONOOXYGENASE-RELATED"/>
    <property type="match status" value="1"/>
</dbReference>
<dbReference type="GO" id="GO:0004499">
    <property type="term" value="F:N,N-dimethylaniline monooxygenase activity"/>
    <property type="evidence" value="ECO:0007669"/>
    <property type="project" value="InterPro"/>
</dbReference>
<name>A0A3A3FZ70_9BURK</name>
<dbReference type="InterPro" id="IPR020946">
    <property type="entry name" value="Flavin_mOase-like"/>
</dbReference>
<proteinExistence type="inferred from homology"/>
<dbReference type="InterPro" id="IPR050775">
    <property type="entry name" value="FAD-binding_Monooxygenases"/>
</dbReference>
<reference evidence="9" key="1">
    <citation type="submission" date="2018-09" db="EMBL/GenBank/DDBJ databases">
        <authorList>
            <person name="Zhu H."/>
        </authorList>
    </citation>
    <scope>NUCLEOTIDE SEQUENCE [LARGE SCALE GENOMIC DNA]</scope>
    <source>
        <strain evidence="9">K1S02-23</strain>
    </source>
</reference>
<comment type="similarity">
    <text evidence="2">Belongs to the FAD-binding monooxygenase family.</text>
</comment>
<organism evidence="8 9">
    <name type="scientific">Noviherbaspirillum sedimenti</name>
    <dbReference type="NCBI Taxonomy" id="2320865"/>
    <lineage>
        <taxon>Bacteria</taxon>
        <taxon>Pseudomonadati</taxon>
        <taxon>Pseudomonadota</taxon>
        <taxon>Betaproteobacteria</taxon>
        <taxon>Burkholderiales</taxon>
        <taxon>Oxalobacteraceae</taxon>
        <taxon>Noviherbaspirillum</taxon>
    </lineage>
</organism>
<dbReference type="SUPFAM" id="SSF51905">
    <property type="entry name" value="FAD/NAD(P)-binding domain"/>
    <property type="match status" value="2"/>
</dbReference>